<sequence length="281" mass="32384">MTQESFTVLLTKENEQLLNKLVLQITLKLQKPIMEFMDILIESFMYPRGVEASLLSKILNYTDNNPKEAKTDKLMLSITRKQASLCEKYECNDLGNFSLLEILHIKKLLLESGKNTAYDDSLEKKDKSYSTVKKSMDKIHIAIVYLLRNLSTYLEIPTCFSFFKKILHDNMGNFETCFKLFKLYNVIVDLLIDAANRGGVNNSALFQVTNDDLELIESFSKDISLWMETMLFNSTAFQDYKEQDIFASNSVCKSVSVVLTESFEKFLTSRKQLLRISARTI</sequence>
<dbReference type="VEuPathDB" id="FungiDB:SCODWIG_03791"/>
<evidence type="ECO:0000313" key="1">
    <source>
        <dbReference type="EMBL" id="SSD62029.1"/>
    </source>
</evidence>
<organism evidence="1 2">
    <name type="scientific">Saccharomycodes ludwigii</name>
    <dbReference type="NCBI Taxonomy" id="36035"/>
    <lineage>
        <taxon>Eukaryota</taxon>
        <taxon>Fungi</taxon>
        <taxon>Dikarya</taxon>
        <taxon>Ascomycota</taxon>
        <taxon>Saccharomycotina</taxon>
        <taxon>Saccharomycetes</taxon>
        <taxon>Saccharomycodales</taxon>
        <taxon>Saccharomycodaceae</taxon>
        <taxon>Saccharomycodes</taxon>
    </lineage>
</organism>
<evidence type="ECO:0000313" key="2">
    <source>
        <dbReference type="Proteomes" id="UP000262825"/>
    </source>
</evidence>
<protein>
    <submittedName>
        <fullName evidence="1">Uncharacterized protein</fullName>
    </submittedName>
</protein>
<keyword evidence="2" id="KW-1185">Reference proteome</keyword>
<dbReference type="Proteomes" id="UP000262825">
    <property type="component" value="Unassembled WGS sequence"/>
</dbReference>
<proteinExistence type="predicted"/>
<dbReference type="OrthoDB" id="4067935at2759"/>
<gene>
    <name evidence="1" type="ORF">SCODWIG_03791</name>
</gene>
<name>A0A376BBR3_9ASCO</name>
<dbReference type="EMBL" id="UFAJ01001072">
    <property type="protein sequence ID" value="SSD62029.1"/>
    <property type="molecule type" value="Genomic_DNA"/>
</dbReference>
<accession>A0A376BBR3</accession>
<reference evidence="2" key="1">
    <citation type="submission" date="2018-06" db="EMBL/GenBank/DDBJ databases">
        <authorList>
            <person name="Guldener U."/>
        </authorList>
    </citation>
    <scope>NUCLEOTIDE SEQUENCE [LARGE SCALE GENOMIC DNA]</scope>
    <source>
        <strain evidence="2">UTAD17</strain>
    </source>
</reference>
<dbReference type="AlphaFoldDB" id="A0A376BBR3"/>